<dbReference type="GO" id="GO:0046873">
    <property type="term" value="F:metal ion transmembrane transporter activity"/>
    <property type="evidence" value="ECO:0007669"/>
    <property type="project" value="InterPro"/>
</dbReference>
<feature type="transmembrane region" description="Helical" evidence="6">
    <location>
        <begin position="249"/>
        <end position="271"/>
    </location>
</feature>
<evidence type="ECO:0000256" key="5">
    <source>
        <dbReference type="ARBA" id="ARBA00023136"/>
    </source>
</evidence>
<dbReference type="Gene3D" id="3.30.460.20">
    <property type="entry name" value="CorA soluble domain-like"/>
    <property type="match status" value="1"/>
</dbReference>
<evidence type="ECO:0000256" key="4">
    <source>
        <dbReference type="ARBA" id="ARBA00022989"/>
    </source>
</evidence>
<dbReference type="InterPro" id="IPR002523">
    <property type="entry name" value="MgTranspt_CorA/ZnTranspt_ZntB"/>
</dbReference>
<keyword evidence="3 6" id="KW-0812">Transmembrane</keyword>
<dbReference type="SUPFAM" id="SSF144083">
    <property type="entry name" value="Magnesium transport protein CorA, transmembrane region"/>
    <property type="match status" value="1"/>
</dbReference>
<protein>
    <submittedName>
        <fullName evidence="7">Magnesium transporter CorA family protein</fullName>
    </submittedName>
</protein>
<dbReference type="EMBL" id="JACRSP010000001">
    <property type="protein sequence ID" value="MBC8535194.1"/>
    <property type="molecule type" value="Genomic_DNA"/>
</dbReference>
<dbReference type="GO" id="GO:0016020">
    <property type="term" value="C:membrane"/>
    <property type="evidence" value="ECO:0007669"/>
    <property type="project" value="UniProtKB-SubCell"/>
</dbReference>
<evidence type="ECO:0000256" key="2">
    <source>
        <dbReference type="ARBA" id="ARBA00009765"/>
    </source>
</evidence>
<sequence>MISYWKTIEGKMTAVDAMERGCWVDVVNPTPDEVAYLVDTLHLDEGFVRSSLDEEETSRIETEDDQTLIIIDAPSMRREEEGIIYSTLPIGIILTEEQIYTICSEEAPVLKDFSEGLVKNCKTQQKTRFLLTILLRVATRFHQYLKQIDKISGFIERQLHRSMKNKELIQLLDLQKSLVYFSTSLKADEITMEKIYRGRTIKLYEEDQDLLEDVLIEIKQAIEMSNIYSNILTGTMDAFASVISNNLNIVMKVLTSITILMAIPTMISGFYGMNVSDMPLPQFGFPLLLSVVAIAVAAFILHKKDML</sequence>
<evidence type="ECO:0000313" key="8">
    <source>
        <dbReference type="Proteomes" id="UP000620366"/>
    </source>
</evidence>
<dbReference type="RefSeq" id="WP_249298830.1">
    <property type="nucleotide sequence ID" value="NZ_JACRSP010000001.1"/>
</dbReference>
<proteinExistence type="inferred from homology"/>
<keyword evidence="4 6" id="KW-1133">Transmembrane helix</keyword>
<dbReference type="InterPro" id="IPR047199">
    <property type="entry name" value="CorA-like"/>
</dbReference>
<dbReference type="Pfam" id="PF01544">
    <property type="entry name" value="CorA"/>
    <property type="match status" value="1"/>
</dbReference>
<evidence type="ECO:0000256" key="6">
    <source>
        <dbReference type="SAM" id="Phobius"/>
    </source>
</evidence>
<evidence type="ECO:0000313" key="7">
    <source>
        <dbReference type="EMBL" id="MBC8535194.1"/>
    </source>
</evidence>
<dbReference type="Gene3D" id="1.20.58.340">
    <property type="entry name" value="Magnesium transport protein CorA, transmembrane region"/>
    <property type="match status" value="2"/>
</dbReference>
<feature type="transmembrane region" description="Helical" evidence="6">
    <location>
        <begin position="283"/>
        <end position="301"/>
    </location>
</feature>
<dbReference type="SUPFAM" id="SSF143865">
    <property type="entry name" value="CorA soluble domain-like"/>
    <property type="match status" value="1"/>
</dbReference>
<comment type="subcellular location">
    <subcellularLocation>
        <location evidence="1">Membrane</location>
        <topology evidence="1">Multi-pass membrane protein</topology>
    </subcellularLocation>
</comment>
<accession>A0A926DCB0</accession>
<dbReference type="AlphaFoldDB" id="A0A926DCB0"/>
<dbReference type="CDD" id="cd12827">
    <property type="entry name" value="EcCorA_ZntB-like_u2"/>
    <property type="match status" value="1"/>
</dbReference>
<keyword evidence="8" id="KW-1185">Reference proteome</keyword>
<dbReference type="PANTHER" id="PTHR47891:SF2">
    <property type="entry name" value="MAGNESIUM AND COBALT TRANSPORTER"/>
    <property type="match status" value="1"/>
</dbReference>
<dbReference type="Proteomes" id="UP000620366">
    <property type="component" value="Unassembled WGS sequence"/>
</dbReference>
<organism evidence="7 8">
    <name type="scientific">Feifania hominis</name>
    <dbReference type="NCBI Taxonomy" id="2763660"/>
    <lineage>
        <taxon>Bacteria</taxon>
        <taxon>Bacillati</taxon>
        <taxon>Bacillota</taxon>
        <taxon>Clostridia</taxon>
        <taxon>Eubacteriales</taxon>
        <taxon>Feifaniaceae</taxon>
        <taxon>Feifania</taxon>
    </lineage>
</organism>
<gene>
    <name evidence="7" type="ORF">H8695_00585</name>
</gene>
<name>A0A926DCB0_9FIRM</name>
<dbReference type="InterPro" id="IPR045861">
    <property type="entry name" value="CorA_cytoplasmic_dom"/>
</dbReference>
<reference evidence="7" key="1">
    <citation type="submission" date="2020-08" db="EMBL/GenBank/DDBJ databases">
        <title>Genome public.</title>
        <authorList>
            <person name="Liu C."/>
            <person name="Sun Q."/>
        </authorList>
    </citation>
    <scope>NUCLEOTIDE SEQUENCE</scope>
    <source>
        <strain evidence="7">BX7</strain>
    </source>
</reference>
<dbReference type="PANTHER" id="PTHR47891">
    <property type="entry name" value="TRANSPORTER-RELATED"/>
    <property type="match status" value="1"/>
</dbReference>
<keyword evidence="5 6" id="KW-0472">Membrane</keyword>
<dbReference type="InterPro" id="IPR045863">
    <property type="entry name" value="CorA_TM1_TM2"/>
</dbReference>
<comment type="similarity">
    <text evidence="2">Belongs to the CorA metal ion transporter (MIT) (TC 1.A.35) family.</text>
</comment>
<evidence type="ECO:0000256" key="1">
    <source>
        <dbReference type="ARBA" id="ARBA00004141"/>
    </source>
</evidence>
<evidence type="ECO:0000256" key="3">
    <source>
        <dbReference type="ARBA" id="ARBA00022692"/>
    </source>
</evidence>
<comment type="caution">
    <text evidence="7">The sequence shown here is derived from an EMBL/GenBank/DDBJ whole genome shotgun (WGS) entry which is preliminary data.</text>
</comment>